<evidence type="ECO:0000256" key="10">
    <source>
        <dbReference type="ARBA" id="ARBA00031449"/>
    </source>
</evidence>
<dbReference type="PANTHER" id="PTHR12589">
    <property type="entry name" value="PYRUVOYL TETRAHYDROBIOPTERIN SYNTHASE"/>
    <property type="match status" value="1"/>
</dbReference>
<keyword evidence="9" id="KW-0456">Lyase</keyword>
<protein>
    <recommendedName>
        <fullName evidence="6">6-carboxy-5,6,7,8-tetrahydropterin synthase</fullName>
        <ecNumber evidence="5">4.1.2.50</ecNumber>
    </recommendedName>
    <alternativeName>
        <fullName evidence="10">Queuosine biosynthesis protein QueD</fullName>
    </alternativeName>
</protein>
<comment type="cofactor">
    <cofactor evidence="1">
        <name>Zn(2+)</name>
        <dbReference type="ChEBI" id="CHEBI:29105"/>
    </cofactor>
</comment>
<organism evidence="12 13">
    <name type="scientific">Magnetospirillum moscoviense</name>
    <dbReference type="NCBI Taxonomy" id="1437059"/>
    <lineage>
        <taxon>Bacteria</taxon>
        <taxon>Pseudomonadati</taxon>
        <taxon>Pseudomonadota</taxon>
        <taxon>Alphaproteobacteria</taxon>
        <taxon>Rhodospirillales</taxon>
        <taxon>Rhodospirillaceae</taxon>
        <taxon>Magnetospirillum</taxon>
    </lineage>
</organism>
<comment type="function">
    <text evidence="2">Catalyzes the conversion of 7,8-dihydroneopterin triphosphate (H2NTP) to 6-carboxy-5,6,7,8-tetrahydropterin (CPH4) and acetaldehyde.</text>
</comment>
<evidence type="ECO:0000256" key="7">
    <source>
        <dbReference type="ARBA" id="ARBA00022723"/>
    </source>
</evidence>
<keyword evidence="13" id="KW-1185">Reference proteome</keyword>
<comment type="similarity">
    <text evidence="4">Belongs to the PTPS family. QueD subfamily.</text>
</comment>
<sequence>MNAPYRITRRIEIDAGHRIMTHGSKCRHLHGHRYAIEAVCEAADLHHGGEQTDMVLDFGFLKDEMLTAIDGPCDHGFIAALADRELLTMFCPMGRDVDGWLAGLDAQVRAHGEATTTDTRLGTKLTVVPFQPTAECLARHWFTRLAEPVGRRSDGQARLVSVKVWETPNCTAEFSG</sequence>
<evidence type="ECO:0000256" key="6">
    <source>
        <dbReference type="ARBA" id="ARBA00018141"/>
    </source>
</evidence>
<dbReference type="Gene3D" id="3.30.479.10">
    <property type="entry name" value="6-pyruvoyl tetrahydropterin synthase/QueD"/>
    <property type="match status" value="1"/>
</dbReference>
<evidence type="ECO:0000313" key="13">
    <source>
        <dbReference type="Proteomes" id="UP000078543"/>
    </source>
</evidence>
<dbReference type="EMBL" id="LWQU01000139">
    <property type="protein sequence ID" value="OAN50454.1"/>
    <property type="molecule type" value="Genomic_DNA"/>
</dbReference>
<keyword evidence="7" id="KW-0479">Metal-binding</keyword>
<evidence type="ECO:0000256" key="11">
    <source>
        <dbReference type="ARBA" id="ARBA00048807"/>
    </source>
</evidence>
<dbReference type="GO" id="GO:0070497">
    <property type="term" value="F:6-carboxytetrahydropterin synthase activity"/>
    <property type="evidence" value="ECO:0007669"/>
    <property type="project" value="UniProtKB-EC"/>
</dbReference>
<dbReference type="SUPFAM" id="SSF55620">
    <property type="entry name" value="Tetrahydrobiopterin biosynthesis enzymes-like"/>
    <property type="match status" value="1"/>
</dbReference>
<accession>A0A178MR88</accession>
<dbReference type="InterPro" id="IPR038418">
    <property type="entry name" value="6-PTP_synth/QueD_sf"/>
</dbReference>
<dbReference type="AlphaFoldDB" id="A0A178MR88"/>
<comment type="catalytic activity">
    <reaction evidence="11">
        <text>7,8-dihydroneopterin 3'-triphosphate + H2O = 6-carboxy-5,6,7,8-tetrahydropterin + triphosphate + acetaldehyde + 2 H(+)</text>
        <dbReference type="Rhea" id="RHEA:27966"/>
        <dbReference type="ChEBI" id="CHEBI:15343"/>
        <dbReference type="ChEBI" id="CHEBI:15377"/>
        <dbReference type="ChEBI" id="CHEBI:15378"/>
        <dbReference type="ChEBI" id="CHEBI:18036"/>
        <dbReference type="ChEBI" id="CHEBI:58462"/>
        <dbReference type="ChEBI" id="CHEBI:61032"/>
        <dbReference type="EC" id="4.1.2.50"/>
    </reaction>
</comment>
<dbReference type="PANTHER" id="PTHR12589:SF7">
    <property type="entry name" value="6-PYRUVOYL TETRAHYDROBIOPTERIN SYNTHASE"/>
    <property type="match status" value="1"/>
</dbReference>
<evidence type="ECO:0000256" key="4">
    <source>
        <dbReference type="ARBA" id="ARBA00008900"/>
    </source>
</evidence>
<evidence type="ECO:0000256" key="3">
    <source>
        <dbReference type="ARBA" id="ARBA00005061"/>
    </source>
</evidence>
<dbReference type="OrthoDB" id="9804698at2"/>
<dbReference type="RefSeq" id="WP_068500324.1">
    <property type="nucleotide sequence ID" value="NZ_LWQU01000139.1"/>
</dbReference>
<gene>
    <name evidence="12" type="ORF">A6A05_12375</name>
</gene>
<evidence type="ECO:0000256" key="8">
    <source>
        <dbReference type="ARBA" id="ARBA00022833"/>
    </source>
</evidence>
<evidence type="ECO:0000313" key="12">
    <source>
        <dbReference type="EMBL" id="OAN50454.1"/>
    </source>
</evidence>
<keyword evidence="8" id="KW-0862">Zinc</keyword>
<dbReference type="Pfam" id="PF01242">
    <property type="entry name" value="PTPS"/>
    <property type="match status" value="1"/>
</dbReference>
<dbReference type="EC" id="4.1.2.50" evidence="5"/>
<comment type="pathway">
    <text evidence="3">Purine metabolism; 7-cyano-7-deazaguanine biosynthesis.</text>
</comment>
<name>A0A178MR88_9PROT</name>
<evidence type="ECO:0000256" key="2">
    <source>
        <dbReference type="ARBA" id="ARBA00002285"/>
    </source>
</evidence>
<dbReference type="InterPro" id="IPR007115">
    <property type="entry name" value="6-PTP_synth/QueD"/>
</dbReference>
<dbReference type="UniPathway" id="UPA00391"/>
<dbReference type="GO" id="GO:0046872">
    <property type="term" value="F:metal ion binding"/>
    <property type="evidence" value="ECO:0007669"/>
    <property type="project" value="UniProtKB-KW"/>
</dbReference>
<reference evidence="12 13" key="1">
    <citation type="submission" date="2016-04" db="EMBL/GenBank/DDBJ databases">
        <title>Draft genome sequence of freshwater magnetotactic bacteria Magnetospirillum marisnigri SP-1 and Magnetospirillum moscoviense BB-1.</title>
        <authorList>
            <person name="Koziaeva V."/>
            <person name="Dziuba M.V."/>
            <person name="Ivanov T.M."/>
            <person name="Kuznetsov B."/>
            <person name="Grouzdev D.S."/>
        </authorList>
    </citation>
    <scope>NUCLEOTIDE SEQUENCE [LARGE SCALE GENOMIC DNA]</scope>
    <source>
        <strain evidence="12 13">BB-1</strain>
    </source>
</reference>
<dbReference type="Proteomes" id="UP000078543">
    <property type="component" value="Unassembled WGS sequence"/>
</dbReference>
<evidence type="ECO:0000256" key="1">
    <source>
        <dbReference type="ARBA" id="ARBA00001947"/>
    </source>
</evidence>
<evidence type="ECO:0000256" key="9">
    <source>
        <dbReference type="ARBA" id="ARBA00023239"/>
    </source>
</evidence>
<dbReference type="STRING" id="1437059.A6A05_12375"/>
<comment type="caution">
    <text evidence="12">The sequence shown here is derived from an EMBL/GenBank/DDBJ whole genome shotgun (WGS) entry which is preliminary data.</text>
</comment>
<evidence type="ECO:0000256" key="5">
    <source>
        <dbReference type="ARBA" id="ARBA00012982"/>
    </source>
</evidence>
<proteinExistence type="inferred from homology"/>